<sequence length="634" mass="71161">MLAKVYAVSFLNLWHAKGKVFAIWCVRVGRVDEEPQDPDNPPTATRDAEASTLYFVLHELTAADRNAQPCEPPSAPTAPTKETKEFMRWEMALRAKHPFMLLLTQHCGNLSSVFNLELNGAVILQAELSASGHGLQLRFQANPRFAYMWCNGRASAADPDSLETLEVTIKTKLGMYFYSTQHEDALPEVKRPRHENALNILDVFVPRDYTLQVGGTVAAVRVAVGPFDCLVINDDCRWNTALFAFFGALYNKLYRGFYGLKALLLYAEPSDRTFPLCPYFSSFPNAALAFAGSFKTFPKVLSPLGPAALLQESLSDKVNNIILECVTGTHTPPVPREHRHGIGICWPPGATEINSKLLGEEHSCAYLNYPHELYIIHFTFVTTHTHLALPEADILRLLTKYSMGTLRQSINTWYNLLVYSVMNFCNLHNLQWIAFNQSSFYLASGAGAESPPMLNILQDYLTTTFSGAFRFKVSHGRCQRTLAMGFHSTLLLSGDNQQLFGKESVRPSGWVGILTYFMHLLCSDLAHSVIFQELVNVLFTNTADCNHWVLPFAFVHRAVEKPQVSKVQTSVKIITADGESKPWLPDWGLPSTLSYSAYISHLQEISHIWKEIEPETAGAESMKNYVDDLLRLFF</sequence>
<proteinExistence type="predicted"/>
<dbReference type="EMBL" id="AY839756">
    <property type="protein sequence ID" value="AAX58075.1"/>
    <property type="molecule type" value="Genomic_DNA"/>
</dbReference>
<name>Q2VSK1_9GAMA</name>
<reference evidence="3" key="4">
    <citation type="journal article" date="2001" name="Virus Res.">
        <title>Detection and multigenic characterization of a novel gammaherpesvirus in goats.</title>
        <authorList>
            <person name="Chmielewicz B."/>
            <person name="Goltz M."/>
            <person name="Ehlers B."/>
        </authorList>
    </citation>
    <scope>NUCLEOTIDE SEQUENCE [LARGE SCALE GENOMIC DNA]</scope>
</reference>
<evidence type="ECO:0000259" key="1">
    <source>
        <dbReference type="Pfam" id="PF05774"/>
    </source>
</evidence>
<dbReference type="OrthoDB" id="9752at10239"/>
<organism evidence="2 3">
    <name type="scientific">Ovine gammaherpesvirus 2</name>
    <dbReference type="NCBI Taxonomy" id="10398"/>
    <lineage>
        <taxon>Viruses</taxon>
        <taxon>Duplodnaviria</taxon>
        <taxon>Heunggongvirae</taxon>
        <taxon>Peploviricota</taxon>
        <taxon>Herviviricetes</taxon>
        <taxon>Herpesvirales</taxon>
        <taxon>Orthoherpesviridae</taxon>
        <taxon>Gammaherpesvirinae</taxon>
        <taxon>Macavirus</taxon>
        <taxon>Macavirus ovinegamma2</taxon>
    </lineage>
</organism>
<dbReference type="GeneID" id="26684016"/>
<keyword evidence="3" id="KW-1185">Reference proteome</keyword>
<reference evidence="3" key="2">
    <citation type="journal article" date="1998" name="J. Virol.">
        <title>Detection of a novel bovine lymphotropic herpesvirus.</title>
        <authorList>
            <person name="Rovnak J."/>
            <person name="Quackenbush S.L."/>
            <person name="Reyes R.A."/>
            <person name="Baines J.D."/>
            <person name="Parrish C.R."/>
            <person name="Casey J.W."/>
        </authorList>
    </citation>
    <scope>NUCLEOTIDE SEQUENCE [LARGE SCALE GENOMIC DNA]</scope>
</reference>
<reference evidence="3" key="6">
    <citation type="journal article" date="2002" name="J. Gen. Virol.">
        <title>Ovine herpesvirus 2 lytic cycle replication and capsid production.</title>
        <authorList>
            <person name="Rosbottom J."/>
            <person name="Dalziel R.G."/>
            <person name="Reid H.W."/>
            <person name="Stewart J.P."/>
        </authorList>
    </citation>
    <scope>NUCLEOTIDE SEQUENCE [LARGE SCALE GENOMIC DNA]</scope>
</reference>
<reference evidence="2 3" key="7">
    <citation type="journal article" date="2009" name="Vet. Microbiol.">
        <title>Ovine herpesvirus 2 structural proteins in epithelial cells and M-cells of the appendix in rabbits with malignant catarrhal fever.</title>
        <authorList>
            <person name="Meier-Trummer C.S."/>
            <person name="Tobler K."/>
            <person name="Hilbe M."/>
            <person name="Stewart J.P."/>
            <person name="Hart J."/>
            <person name="Campbell I."/>
            <person name="Haig D.M."/>
            <person name="Glauser D.L."/>
            <person name="Ehrensperger F."/>
            <person name="Ackermann M."/>
        </authorList>
    </citation>
    <scope>NUCLEOTIDE SEQUENCE [LARGE SCALE GENOMIC DNA]</scope>
    <source>
        <strain evidence="2">BJ1035</strain>
    </source>
</reference>
<dbReference type="InterPro" id="IPR008650">
    <property type="entry name" value="Helicase-primas_cplx_Herpesvir"/>
</dbReference>
<evidence type="ECO:0000313" key="3">
    <source>
        <dbReference type="Proteomes" id="UP000153759"/>
    </source>
</evidence>
<reference evidence="3" key="5">
    <citation type="journal article" date="2002" name="J. Gen. Virol.">
        <title>Isolation and expression of three open reading frames from ovine herpesvirus-2.</title>
        <authorList>
            <person name="Coulter L.J."/>
            <person name="Reid H.W."/>
        </authorList>
    </citation>
    <scope>NUCLEOTIDE SEQUENCE [LARGE SCALE GENOMIC DNA]</scope>
</reference>
<dbReference type="Proteomes" id="UP000153759">
    <property type="component" value="Segment"/>
</dbReference>
<reference evidence="3" key="3">
    <citation type="journal article" date="2001" name="J. Gen. Virol.">
        <title>Ovine herpesvirus-2 glycoprotein B sequences from tissues of ruminant malignant catarrhal fever cases and healthy sheep are highly conserved.</title>
        <authorList>
            <person name="Dunowska M."/>
            <person name="Letchworth G.J."/>
            <person name="Collins J.K."/>
            <person name="DeMartini J.C."/>
        </authorList>
    </citation>
    <scope>NUCLEOTIDE SEQUENCE [LARGE SCALE GENOMIC DNA]</scope>
</reference>
<dbReference type="InterPro" id="IPR004996">
    <property type="entry name" value="HSV_HEPA"/>
</dbReference>
<dbReference type="KEGG" id="vg:26684016"/>
<dbReference type="Pfam" id="PF03324">
    <property type="entry name" value="Herpes_HEPA"/>
    <property type="match status" value="1"/>
</dbReference>
<protein>
    <submittedName>
        <fullName evidence="2">ORF40</fullName>
    </submittedName>
</protein>
<feature type="domain" description="Herpesvirus helicase-primase complex component" evidence="1">
    <location>
        <begin position="510"/>
        <end position="618"/>
    </location>
</feature>
<reference evidence="3" key="1">
    <citation type="journal article" date="1993" name="Arch. Virol.">
        <title>PCR detection of the sheep-associated agent of malignant catarrhal fever.</title>
        <authorList>
            <person name="Baxter S.I."/>
            <person name="Pow I."/>
            <person name="Bridgen A."/>
            <person name="Reid H.W."/>
        </authorList>
    </citation>
    <scope>NUCLEOTIDE SEQUENCE [LARGE SCALE GENOMIC DNA]</scope>
</reference>
<evidence type="ECO:0000313" key="2">
    <source>
        <dbReference type="EMBL" id="AAX58075.1"/>
    </source>
</evidence>
<dbReference type="Pfam" id="PF05774">
    <property type="entry name" value="Herpes_heli_pri"/>
    <property type="match status" value="1"/>
</dbReference>
<dbReference type="GO" id="GO:0019079">
    <property type="term" value="P:viral genome replication"/>
    <property type="evidence" value="ECO:0007669"/>
    <property type="project" value="InterPro"/>
</dbReference>
<dbReference type="RefSeq" id="YP_438163.1">
    <property type="nucleotide sequence ID" value="NC_007646.1"/>
</dbReference>
<accession>Q2VSK1</accession>